<proteinExistence type="predicted"/>
<name>A0A6A7NBF7_9BURK</name>
<dbReference type="EMBL" id="WHUG01000020">
    <property type="protein sequence ID" value="MQA42416.1"/>
    <property type="molecule type" value="Genomic_DNA"/>
</dbReference>
<dbReference type="Proteomes" id="UP000440498">
    <property type="component" value="Unassembled WGS sequence"/>
</dbReference>
<gene>
    <name evidence="2" type="ORF">GEV02_30215</name>
</gene>
<evidence type="ECO:0000313" key="3">
    <source>
        <dbReference type="Proteomes" id="UP000440498"/>
    </source>
</evidence>
<evidence type="ECO:0000256" key="1">
    <source>
        <dbReference type="SAM" id="SignalP"/>
    </source>
</evidence>
<comment type="caution">
    <text evidence="2">The sequence shown here is derived from an EMBL/GenBank/DDBJ whole genome shotgun (WGS) entry which is preliminary data.</text>
</comment>
<dbReference type="Gene3D" id="3.40.190.10">
    <property type="entry name" value="Periplasmic binding protein-like II"/>
    <property type="match status" value="2"/>
</dbReference>
<keyword evidence="1" id="KW-0732">Signal</keyword>
<dbReference type="RefSeq" id="WP_152841511.1">
    <property type="nucleotide sequence ID" value="NZ_WHUG01000020.1"/>
</dbReference>
<keyword evidence="3" id="KW-1185">Reference proteome</keyword>
<dbReference type="PANTHER" id="PTHR35936:SF6">
    <property type="entry name" value="AMINO ACID ABC TRANSPORTER SUBSTRATE-BINDING PAAT FAMILY PROTEIN"/>
    <property type="match status" value="1"/>
</dbReference>
<dbReference type="AlphaFoldDB" id="A0A6A7NBF7"/>
<feature type="chain" id="PRO_5025484989" evidence="1">
    <location>
        <begin position="18"/>
        <end position="241"/>
    </location>
</feature>
<organism evidence="2 3">
    <name type="scientific">Rugamonas aquatica</name>
    <dbReference type="NCBI Taxonomy" id="2743357"/>
    <lineage>
        <taxon>Bacteria</taxon>
        <taxon>Pseudomonadati</taxon>
        <taxon>Pseudomonadota</taxon>
        <taxon>Betaproteobacteria</taxon>
        <taxon>Burkholderiales</taxon>
        <taxon>Oxalobacteraceae</taxon>
        <taxon>Telluria group</taxon>
        <taxon>Rugamonas</taxon>
    </lineage>
</organism>
<evidence type="ECO:0000313" key="2">
    <source>
        <dbReference type="EMBL" id="MQA42416.1"/>
    </source>
</evidence>
<accession>A0A6A7NBF7</accession>
<dbReference type="SUPFAM" id="SSF53850">
    <property type="entry name" value="Periplasmic binding protein-like II"/>
    <property type="match status" value="1"/>
</dbReference>
<dbReference type="PANTHER" id="PTHR35936">
    <property type="entry name" value="MEMBRANE-BOUND LYTIC MUREIN TRANSGLYCOSYLASE F"/>
    <property type="match status" value="1"/>
</dbReference>
<sequence length="241" mass="26762">MKYLFCCLLLACRLSSAETITLGAEDDWAPYSSAVERSARGFAVDVIREAFAAVGVTVNFEVLPYARCLDDTRRGRLVGCFDAVPNAMIGGSFLWHDHPLFTTHMNVYALSDSRESGMGARQLEGKTVGVERGYEYGDEFDLNTKIVRRIVDKNVQGFRMLLAGRIQYMAAEERIAKALFTKEAAEFGGKFKLVGTVATPGLFIAFSKTGPDGAKYLQKFNRGYAILRDSGRYKAIEAVWF</sequence>
<reference evidence="2 3" key="1">
    <citation type="submission" date="2019-10" db="EMBL/GenBank/DDBJ databases">
        <title>Two novel species isolated from a subtropical stream in China.</title>
        <authorList>
            <person name="Lu H."/>
        </authorList>
    </citation>
    <scope>NUCLEOTIDE SEQUENCE [LARGE SCALE GENOMIC DNA]</scope>
    <source>
        <strain evidence="2 3">FT29W</strain>
    </source>
</reference>
<protein>
    <submittedName>
        <fullName evidence="2">Transporter substrate-binding domain-containing protein</fullName>
    </submittedName>
</protein>
<feature type="signal peptide" evidence="1">
    <location>
        <begin position="1"/>
        <end position="17"/>
    </location>
</feature>